<dbReference type="Pfam" id="PF17919">
    <property type="entry name" value="RT_RNaseH_2"/>
    <property type="match status" value="1"/>
</dbReference>
<dbReference type="EMBL" id="BQNB010013618">
    <property type="protein sequence ID" value="GJT18173.1"/>
    <property type="molecule type" value="Genomic_DNA"/>
</dbReference>
<dbReference type="Gene3D" id="3.30.70.270">
    <property type="match status" value="2"/>
</dbReference>
<evidence type="ECO:0000313" key="3">
    <source>
        <dbReference type="Proteomes" id="UP001151760"/>
    </source>
</evidence>
<dbReference type="SUPFAM" id="SSF53098">
    <property type="entry name" value="Ribonuclease H-like"/>
    <property type="match status" value="1"/>
</dbReference>
<dbReference type="GO" id="GO:0003964">
    <property type="term" value="F:RNA-directed DNA polymerase activity"/>
    <property type="evidence" value="ECO:0007669"/>
    <property type="project" value="UniProtKB-KW"/>
</dbReference>
<dbReference type="InterPro" id="IPR043128">
    <property type="entry name" value="Rev_trsase/Diguanyl_cyclase"/>
</dbReference>
<sequence>MLSDIQETFERFRSINMKLNPKKCSFGVEEGPFFGYLITKQGIKANPTKIKAVTELEQPRALKDIQSLNRKLAALSRFLSKGAERSLPFFKVLKSCKGKKKIHWTDEADKAFKEIKKFVQALPTLTALRAGETLIMYLAASKESINAALFAKRSEGQIPIYFISRVLQGAELNYPALEKLILALVHIARRLRRYFQAHMIMVPIGMPIKQALTRPEKTGRIAKWAIELGEHDIIFLKRDERETPANFLLEIPFNDSEKKVKEKEVSDPSNEWTLYIDGASSPYGAVAGLMLIDPTGKEYTYALCFEFETTNNEAEYEALLAGLRIAQEIEITKVAIFLDSQLVVNQIKGTYAAKQLSIKSYLQKVKTALKGFEGYTVEHVRRNQNKKADALSKLASMDHA</sequence>
<keyword evidence="2" id="KW-0548">Nucleotidyltransferase</keyword>
<dbReference type="Gene3D" id="3.30.420.10">
    <property type="entry name" value="Ribonuclease H-like superfamily/Ribonuclease H"/>
    <property type="match status" value="1"/>
</dbReference>
<proteinExistence type="predicted"/>
<dbReference type="InterPro" id="IPR012337">
    <property type="entry name" value="RNaseH-like_sf"/>
</dbReference>
<dbReference type="InterPro" id="IPR041577">
    <property type="entry name" value="RT_RNaseH_2"/>
</dbReference>
<feature type="domain" description="RNase H type-1" evidence="1">
    <location>
        <begin position="268"/>
        <end position="397"/>
    </location>
</feature>
<keyword evidence="3" id="KW-1185">Reference proteome</keyword>
<protein>
    <submittedName>
        <fullName evidence="2">Reverse transcriptase domain-containing protein</fullName>
    </submittedName>
</protein>
<evidence type="ECO:0000313" key="2">
    <source>
        <dbReference type="EMBL" id="GJT18173.1"/>
    </source>
</evidence>
<dbReference type="PANTHER" id="PTHR48475">
    <property type="entry name" value="RIBONUCLEASE H"/>
    <property type="match status" value="1"/>
</dbReference>
<keyword evidence="2" id="KW-0695">RNA-directed DNA polymerase</keyword>
<dbReference type="InterPro" id="IPR043502">
    <property type="entry name" value="DNA/RNA_pol_sf"/>
</dbReference>
<reference evidence="2" key="2">
    <citation type="submission" date="2022-01" db="EMBL/GenBank/DDBJ databases">
        <authorList>
            <person name="Yamashiro T."/>
            <person name="Shiraishi A."/>
            <person name="Satake H."/>
            <person name="Nakayama K."/>
        </authorList>
    </citation>
    <scope>NUCLEOTIDE SEQUENCE</scope>
</reference>
<dbReference type="InterPro" id="IPR036397">
    <property type="entry name" value="RNaseH_sf"/>
</dbReference>
<evidence type="ECO:0000259" key="1">
    <source>
        <dbReference type="PROSITE" id="PS50879"/>
    </source>
</evidence>
<dbReference type="Proteomes" id="UP001151760">
    <property type="component" value="Unassembled WGS sequence"/>
</dbReference>
<dbReference type="PROSITE" id="PS50879">
    <property type="entry name" value="RNASE_H_1"/>
    <property type="match status" value="1"/>
</dbReference>
<name>A0ABQ5BV26_9ASTR</name>
<dbReference type="CDD" id="cd09279">
    <property type="entry name" value="RNase_HI_like"/>
    <property type="match status" value="1"/>
</dbReference>
<dbReference type="InterPro" id="IPR002156">
    <property type="entry name" value="RNaseH_domain"/>
</dbReference>
<organism evidence="2 3">
    <name type="scientific">Tanacetum coccineum</name>
    <dbReference type="NCBI Taxonomy" id="301880"/>
    <lineage>
        <taxon>Eukaryota</taxon>
        <taxon>Viridiplantae</taxon>
        <taxon>Streptophyta</taxon>
        <taxon>Embryophyta</taxon>
        <taxon>Tracheophyta</taxon>
        <taxon>Spermatophyta</taxon>
        <taxon>Magnoliopsida</taxon>
        <taxon>eudicotyledons</taxon>
        <taxon>Gunneridae</taxon>
        <taxon>Pentapetalae</taxon>
        <taxon>asterids</taxon>
        <taxon>campanulids</taxon>
        <taxon>Asterales</taxon>
        <taxon>Asteraceae</taxon>
        <taxon>Asteroideae</taxon>
        <taxon>Anthemideae</taxon>
        <taxon>Anthemidinae</taxon>
        <taxon>Tanacetum</taxon>
    </lineage>
</organism>
<dbReference type="SUPFAM" id="SSF56672">
    <property type="entry name" value="DNA/RNA polymerases"/>
    <property type="match status" value="1"/>
</dbReference>
<reference evidence="2" key="1">
    <citation type="journal article" date="2022" name="Int. J. Mol. Sci.">
        <title>Draft Genome of Tanacetum Coccineum: Genomic Comparison of Closely Related Tanacetum-Family Plants.</title>
        <authorList>
            <person name="Yamashiro T."/>
            <person name="Shiraishi A."/>
            <person name="Nakayama K."/>
            <person name="Satake H."/>
        </authorList>
    </citation>
    <scope>NUCLEOTIDE SEQUENCE</scope>
</reference>
<comment type="caution">
    <text evidence="2">The sequence shown here is derived from an EMBL/GenBank/DDBJ whole genome shotgun (WGS) entry which is preliminary data.</text>
</comment>
<gene>
    <name evidence="2" type="ORF">Tco_0876879</name>
</gene>
<dbReference type="Pfam" id="PF13456">
    <property type="entry name" value="RVT_3"/>
    <property type="match status" value="1"/>
</dbReference>
<keyword evidence="2" id="KW-0808">Transferase</keyword>
<dbReference type="PANTHER" id="PTHR48475:SF2">
    <property type="entry name" value="RIBONUCLEASE H"/>
    <property type="match status" value="1"/>
</dbReference>
<accession>A0ABQ5BV26</accession>